<evidence type="ECO:0000313" key="1">
    <source>
        <dbReference type="EMBL" id="KAF8707991.1"/>
    </source>
</evidence>
<reference evidence="1" key="1">
    <citation type="submission" date="2020-09" db="EMBL/GenBank/DDBJ databases">
        <title>Comparative genome analyses of four rice-infecting Rhizoctonia solani isolates reveal extensive enrichment of homogalacturonan modification genes.</title>
        <authorList>
            <person name="Lee D.-Y."/>
            <person name="Jeon J."/>
            <person name="Kim K.-T."/>
            <person name="Cheong K."/>
            <person name="Song H."/>
            <person name="Choi G."/>
            <person name="Ko J."/>
            <person name="Opiyo S.O."/>
            <person name="Zuo S."/>
            <person name="Madhav S."/>
            <person name="Lee Y.-H."/>
            <person name="Wang G.-L."/>
        </authorList>
    </citation>
    <scope>NUCLEOTIDE SEQUENCE</scope>
    <source>
        <strain evidence="1">AG1-IA WGL</strain>
    </source>
</reference>
<protein>
    <recommendedName>
        <fullName evidence="3">Aminoglycoside phosphotransferase domain-containing protein</fullName>
    </recommendedName>
</protein>
<organism evidence="1 2">
    <name type="scientific">Rhizoctonia solani</name>
    <dbReference type="NCBI Taxonomy" id="456999"/>
    <lineage>
        <taxon>Eukaryota</taxon>
        <taxon>Fungi</taxon>
        <taxon>Dikarya</taxon>
        <taxon>Basidiomycota</taxon>
        <taxon>Agaricomycotina</taxon>
        <taxon>Agaricomycetes</taxon>
        <taxon>Cantharellales</taxon>
        <taxon>Ceratobasidiaceae</taxon>
        <taxon>Rhizoctonia</taxon>
    </lineage>
</organism>
<proteinExistence type="predicted"/>
<sequence length="390" mass="43141">MAVAAVPLIDNFTSVFTAFDPYHEYFITPLSGGLVNFTVRVNISDPTEEHECLFGSARSVVAKYAPAYVASIGESAPFSQYRQASILPTFKSSTRTYDTARALALLSRPSVSAYIESSNVTFPKLVYHNPDANILVMSDLGNAKTLDKWLVSGPDVEAAAKVGAKFGEFLARLDVSLNLFEHFDNPSIHELIFGYAIAPIESHLLKCGYDPSDAAFVGKLCIAMHERQQARLKRSEGAVFGIGDSWPRSFLVDGSSCDIKPSVVDWEFAGMISPLIDLAQLCAHLYLLCQTSSPEVKSRVKKYTLAMVRAHHTQAPEWHYKAEYRADAWLLFGREIIINTIEMEWWGGDEVRKQADMKMLGGQGAAFVTDAKRRGNQVGALFEDVFDTLC</sequence>
<name>A0A8H7LXV0_9AGAM</name>
<dbReference type="Proteomes" id="UP000602905">
    <property type="component" value="Unassembled WGS sequence"/>
</dbReference>
<dbReference type="SUPFAM" id="SSF56112">
    <property type="entry name" value="Protein kinase-like (PK-like)"/>
    <property type="match status" value="1"/>
</dbReference>
<comment type="caution">
    <text evidence="1">The sequence shown here is derived from an EMBL/GenBank/DDBJ whole genome shotgun (WGS) entry which is preliminary data.</text>
</comment>
<gene>
    <name evidence="1" type="ORF">RHS03_03719</name>
</gene>
<dbReference type="EMBL" id="JACYCD010000049">
    <property type="protein sequence ID" value="KAF8707991.1"/>
    <property type="molecule type" value="Genomic_DNA"/>
</dbReference>
<dbReference type="OrthoDB" id="25129at2759"/>
<evidence type="ECO:0008006" key="3">
    <source>
        <dbReference type="Google" id="ProtNLM"/>
    </source>
</evidence>
<dbReference type="InterPro" id="IPR011009">
    <property type="entry name" value="Kinase-like_dom_sf"/>
</dbReference>
<dbReference type="Gene3D" id="3.90.1200.10">
    <property type="match status" value="1"/>
</dbReference>
<feature type="non-terminal residue" evidence="1">
    <location>
        <position position="390"/>
    </location>
</feature>
<evidence type="ECO:0000313" key="2">
    <source>
        <dbReference type="Proteomes" id="UP000602905"/>
    </source>
</evidence>
<accession>A0A8H7LXV0</accession>
<dbReference type="AlphaFoldDB" id="A0A8H7LXV0"/>
<dbReference type="Gene3D" id="3.30.200.20">
    <property type="entry name" value="Phosphorylase Kinase, domain 1"/>
    <property type="match status" value="1"/>
</dbReference>